<feature type="region of interest" description="Disordered" evidence="1">
    <location>
        <begin position="20"/>
        <end position="84"/>
    </location>
</feature>
<reference evidence="2 3" key="1">
    <citation type="submission" date="2018-10" db="EMBL/GenBank/DDBJ databases">
        <authorList>
            <consortium name="Pathogen Informatics"/>
        </authorList>
    </citation>
    <scope>NUCLEOTIDE SEQUENCE [LARGE SCALE GENOMIC DNA]</scope>
</reference>
<dbReference type="OrthoDB" id="6274447at2759"/>
<dbReference type="Proteomes" id="UP000267029">
    <property type="component" value="Unassembled WGS sequence"/>
</dbReference>
<reference evidence="4" key="2">
    <citation type="submission" date="2019-11" db="UniProtKB">
        <authorList>
            <consortium name="WormBaseParasite"/>
        </authorList>
    </citation>
    <scope>IDENTIFICATION</scope>
</reference>
<dbReference type="EMBL" id="UXSR01005184">
    <property type="protein sequence ID" value="VDD79193.1"/>
    <property type="molecule type" value="Genomic_DNA"/>
</dbReference>
<dbReference type="AlphaFoldDB" id="A0A0R3UE19"/>
<evidence type="ECO:0000256" key="1">
    <source>
        <dbReference type="SAM" id="MobiDB-lite"/>
    </source>
</evidence>
<gene>
    <name evidence="2" type="ORF">MCOS_LOCUS5196</name>
</gene>
<sequence>MMVTQHRAFSAIQTTGSFTLKRPGSLQSSSSGSHSDTSKSITSSDSGEQTLNSDCSIVSSIQGGRPHQGFLNSDDDEEDWSISEKPGVVTSVTNFSSYEQNDEQPQLTAYRLITALDIWIRDVRVHTEPEAFDALINKPLLKSSSCKYC</sequence>
<feature type="compositionally biased region" description="Polar residues" evidence="1">
    <location>
        <begin position="47"/>
        <end position="62"/>
    </location>
</feature>
<evidence type="ECO:0000313" key="3">
    <source>
        <dbReference type="Proteomes" id="UP000267029"/>
    </source>
</evidence>
<proteinExistence type="predicted"/>
<protein>
    <submittedName>
        <fullName evidence="4">Pecanex-like protein</fullName>
    </submittedName>
</protein>
<keyword evidence="3" id="KW-1185">Reference proteome</keyword>
<organism evidence="2 3">
    <name type="scientific">Mesocestoides corti</name>
    <name type="common">Flatworm</name>
    <dbReference type="NCBI Taxonomy" id="53468"/>
    <lineage>
        <taxon>Eukaryota</taxon>
        <taxon>Metazoa</taxon>
        <taxon>Spiralia</taxon>
        <taxon>Lophotrochozoa</taxon>
        <taxon>Platyhelminthes</taxon>
        <taxon>Cestoda</taxon>
        <taxon>Eucestoda</taxon>
        <taxon>Cyclophyllidea</taxon>
        <taxon>Mesocestoididae</taxon>
        <taxon>Mesocestoides</taxon>
    </lineage>
</organism>
<evidence type="ECO:0000313" key="2">
    <source>
        <dbReference type="EMBL" id="VDD79193.1"/>
    </source>
</evidence>
<feature type="compositionally biased region" description="Low complexity" evidence="1">
    <location>
        <begin position="25"/>
        <end position="46"/>
    </location>
</feature>
<evidence type="ECO:0000313" key="4">
    <source>
        <dbReference type="WBParaSite" id="MCU_000119-RA"/>
    </source>
</evidence>
<accession>A0A0R3UE19</accession>
<name>A0A0R3UE19_MESCO</name>
<dbReference type="WBParaSite" id="MCU_000119-RA">
    <property type="protein sequence ID" value="MCU_000119-RA"/>
    <property type="gene ID" value="MCU_000119"/>
</dbReference>